<dbReference type="EMBL" id="AP024955">
    <property type="protein sequence ID" value="BCZ79394.1"/>
    <property type="molecule type" value="Genomic_DNA"/>
</dbReference>
<sequence length="524" mass="58544">MKINIGCGSNYMQGWLNIDPRQQMLPDLVMDPEQTPWPLDDGCAHEVVLNNVLERSGQNQEVFFAMLKELYRICKPDAVINVRVRHPRHNAFLSDPTYVRPILPELFLCLSLTAVEEERQNPTLTPLARDLQVDFEIGGIDYQLSPHWKEELSEGRIDRNALMHALDTYSNVAEWIDIRLQARKPFSPGRSLRKFDAICLDERDGGMGDVLMALGAAKSLKAVTGRPVFIVTAPPWQELARACPHIDGAATDVSVIRDRYANLRYEYLNWPPNIVISRRHQIDSYLRVFGVTAEPALKNVELNLSPRDKDEAERLIQGWPLRRPGQARVLLHIGQKDPNRSWRFERWEALAKALVAEGHHIVLIGSGERLRNPGPIAGIEGVSSALNMLSPKGTVALMRQSDVLVAADSGPVQLAGASDIGIVGLYSVVAGSCRLPFRHGVASWRAEAVDPSCRFFPCYRHMEDPAVFAPYNVALQNRTISLAKVFTDWCLDNGSFACMTQQITVPMVLDAIRRVVVQPVAVSA</sequence>
<dbReference type="InterPro" id="IPR002201">
    <property type="entry name" value="Glyco_trans_9"/>
</dbReference>
<keyword evidence="2" id="KW-0808">Transferase</keyword>
<evidence type="ECO:0000313" key="3">
    <source>
        <dbReference type="EMBL" id="BCZ79394.1"/>
    </source>
</evidence>
<accession>A0ABM7TWS0</accession>
<name>A0ABM7TWS0_9BURK</name>
<evidence type="ECO:0000313" key="4">
    <source>
        <dbReference type="Proteomes" id="UP001319874"/>
    </source>
</evidence>
<protein>
    <recommendedName>
        <fullName evidence="5">Glycosyltransferase family 9 protein</fullName>
    </recommendedName>
</protein>
<gene>
    <name evidence="3" type="ORF">PTKU64_30690</name>
</gene>
<dbReference type="SUPFAM" id="SSF53756">
    <property type="entry name" value="UDP-Glycosyltransferase/glycogen phosphorylase"/>
    <property type="match status" value="1"/>
</dbReference>
<evidence type="ECO:0000256" key="2">
    <source>
        <dbReference type="ARBA" id="ARBA00022679"/>
    </source>
</evidence>
<organism evidence="3 4">
    <name type="scientific">Paraburkholderia terrae</name>
    <dbReference type="NCBI Taxonomy" id="311230"/>
    <lineage>
        <taxon>Bacteria</taxon>
        <taxon>Pseudomonadati</taxon>
        <taxon>Pseudomonadota</taxon>
        <taxon>Betaproteobacteria</taxon>
        <taxon>Burkholderiales</taxon>
        <taxon>Burkholderiaceae</taxon>
        <taxon>Paraburkholderia</taxon>
    </lineage>
</organism>
<dbReference type="PANTHER" id="PTHR30160">
    <property type="entry name" value="TETRAACYLDISACCHARIDE 4'-KINASE-RELATED"/>
    <property type="match status" value="1"/>
</dbReference>
<evidence type="ECO:0008006" key="5">
    <source>
        <dbReference type="Google" id="ProtNLM"/>
    </source>
</evidence>
<dbReference type="InterPro" id="IPR051199">
    <property type="entry name" value="LPS_LOS_Heptosyltrfase"/>
</dbReference>
<dbReference type="Proteomes" id="UP001319874">
    <property type="component" value="Chromosome 1"/>
</dbReference>
<evidence type="ECO:0000256" key="1">
    <source>
        <dbReference type="ARBA" id="ARBA00022676"/>
    </source>
</evidence>
<dbReference type="CDD" id="cd03789">
    <property type="entry name" value="GT9_LPS_heptosyltransferase"/>
    <property type="match status" value="1"/>
</dbReference>
<keyword evidence="1" id="KW-0328">Glycosyltransferase</keyword>
<proteinExistence type="predicted"/>
<dbReference type="Pfam" id="PF01075">
    <property type="entry name" value="Glyco_transf_9"/>
    <property type="match status" value="1"/>
</dbReference>
<reference evidence="3 4" key="1">
    <citation type="journal article" date="2022" name="Front. Microbiol.">
        <title>Identification and characterization of a novel class of self-sufficient cytochrome P450 hydroxylase involved in cyclohexanecarboxylate degradation in Paraburkholderia terrae strain KU-64.</title>
        <authorList>
            <person name="Yamamoto T."/>
            <person name="Hasegawa Y."/>
            <person name="Iwaki H."/>
        </authorList>
    </citation>
    <scope>NUCLEOTIDE SEQUENCE [LARGE SCALE GENOMIC DNA]</scope>
    <source>
        <strain evidence="3 4">KU-64</strain>
    </source>
</reference>
<dbReference type="Gene3D" id="3.40.50.2000">
    <property type="entry name" value="Glycogen Phosphorylase B"/>
    <property type="match status" value="1"/>
</dbReference>
<dbReference type="PANTHER" id="PTHR30160:SF1">
    <property type="entry name" value="LIPOPOLYSACCHARIDE 1,2-N-ACETYLGLUCOSAMINETRANSFERASE-RELATED"/>
    <property type="match status" value="1"/>
</dbReference>
<keyword evidence="4" id="KW-1185">Reference proteome</keyword>
<dbReference type="RefSeq" id="WP_229512253.1">
    <property type="nucleotide sequence ID" value="NZ_AP024955.1"/>
</dbReference>